<keyword evidence="12" id="KW-0234">DNA repair</keyword>
<keyword evidence="11" id="KW-0411">Iron-sulfur</keyword>
<dbReference type="GO" id="GO:0032357">
    <property type="term" value="F:oxidized purine DNA binding"/>
    <property type="evidence" value="ECO:0007669"/>
    <property type="project" value="TreeGrafter"/>
</dbReference>
<evidence type="ECO:0000256" key="15">
    <source>
        <dbReference type="SAM" id="MobiDB-lite"/>
    </source>
</evidence>
<keyword evidence="9" id="KW-0378">Hydrolase</keyword>
<dbReference type="STRING" id="1391653.AKJ08_2560"/>
<dbReference type="GO" id="GO:0046872">
    <property type="term" value="F:metal ion binding"/>
    <property type="evidence" value="ECO:0007669"/>
    <property type="project" value="UniProtKB-UniRule"/>
</dbReference>
<dbReference type="PANTHER" id="PTHR42944:SF1">
    <property type="entry name" value="ADENINE DNA GLYCOSYLASE"/>
    <property type="match status" value="1"/>
</dbReference>
<gene>
    <name evidence="17" type="ORF">AKJ08_2560</name>
</gene>
<evidence type="ECO:0000256" key="14">
    <source>
        <dbReference type="RuleBase" id="RU365096"/>
    </source>
</evidence>
<dbReference type="InterPro" id="IPR029119">
    <property type="entry name" value="MutY_C"/>
</dbReference>
<dbReference type="GO" id="GO:0000701">
    <property type="term" value="F:purine-specific mismatch base pair DNA N-glycosylase activity"/>
    <property type="evidence" value="ECO:0007669"/>
    <property type="project" value="UniProtKB-EC"/>
</dbReference>
<proteinExistence type="inferred from homology"/>
<dbReference type="SUPFAM" id="SSF55811">
    <property type="entry name" value="Nudix"/>
    <property type="match status" value="1"/>
</dbReference>
<evidence type="ECO:0000256" key="13">
    <source>
        <dbReference type="ARBA" id="ARBA00023295"/>
    </source>
</evidence>
<dbReference type="GO" id="GO:0051539">
    <property type="term" value="F:4 iron, 4 sulfur cluster binding"/>
    <property type="evidence" value="ECO:0007669"/>
    <property type="project" value="UniProtKB-UniRule"/>
</dbReference>
<evidence type="ECO:0000256" key="9">
    <source>
        <dbReference type="ARBA" id="ARBA00022801"/>
    </source>
</evidence>
<accession>A0A0K1PF62</accession>
<keyword evidence="6" id="KW-0004">4Fe-4S</keyword>
<dbReference type="Pfam" id="PF00730">
    <property type="entry name" value="HhH-GPD"/>
    <property type="match status" value="1"/>
</dbReference>
<dbReference type="PATRIC" id="fig|1391653.3.peg.2663"/>
<dbReference type="InterPro" id="IPR015797">
    <property type="entry name" value="NUDIX_hydrolase-like_dom_sf"/>
</dbReference>
<dbReference type="FunFam" id="1.10.340.30:FF:000002">
    <property type="entry name" value="Adenine DNA glycosylase"/>
    <property type="match status" value="1"/>
</dbReference>
<comment type="function">
    <text evidence="2">Adenine glycosylase active on G-A mispairs. MutY also corrects error-prone DNA synthesis past GO lesions which are due to the oxidatively damaged form of guanine: 7,8-dihydro-8-oxoguanine (8-oxo-dGTP).</text>
</comment>
<evidence type="ECO:0000256" key="12">
    <source>
        <dbReference type="ARBA" id="ARBA00023204"/>
    </source>
</evidence>
<dbReference type="Proteomes" id="UP000055590">
    <property type="component" value="Chromosome"/>
</dbReference>
<evidence type="ECO:0000256" key="5">
    <source>
        <dbReference type="ARBA" id="ARBA00022023"/>
    </source>
</evidence>
<evidence type="ECO:0000313" key="17">
    <source>
        <dbReference type="EMBL" id="AKU92173.1"/>
    </source>
</evidence>
<evidence type="ECO:0000256" key="1">
    <source>
        <dbReference type="ARBA" id="ARBA00000843"/>
    </source>
</evidence>
<feature type="compositionally biased region" description="Low complexity" evidence="15">
    <location>
        <begin position="352"/>
        <end position="374"/>
    </location>
</feature>
<protein>
    <recommendedName>
        <fullName evidence="5 14">Adenine DNA glycosylase</fullName>
        <ecNumber evidence="4 14">3.2.2.31</ecNumber>
    </recommendedName>
</protein>
<dbReference type="InterPro" id="IPR003265">
    <property type="entry name" value="HhH-GPD_domain"/>
</dbReference>
<feature type="region of interest" description="Disordered" evidence="15">
    <location>
        <begin position="352"/>
        <end position="385"/>
    </location>
</feature>
<dbReference type="KEGG" id="vin:AKJ08_2560"/>
<dbReference type="GO" id="GO:0034039">
    <property type="term" value="F:8-oxo-7,8-dihydroguanine DNA N-glycosylase activity"/>
    <property type="evidence" value="ECO:0007669"/>
    <property type="project" value="TreeGrafter"/>
</dbReference>
<dbReference type="PANTHER" id="PTHR42944">
    <property type="entry name" value="ADENINE DNA GLYCOSYLASE"/>
    <property type="match status" value="1"/>
</dbReference>
<evidence type="ECO:0000256" key="2">
    <source>
        <dbReference type="ARBA" id="ARBA00002933"/>
    </source>
</evidence>
<dbReference type="AlphaFoldDB" id="A0A0K1PF62"/>
<evidence type="ECO:0000256" key="3">
    <source>
        <dbReference type="ARBA" id="ARBA00008343"/>
    </source>
</evidence>
<dbReference type="Gene3D" id="1.10.1670.10">
    <property type="entry name" value="Helix-hairpin-Helix base-excision DNA repair enzymes (C-terminal)"/>
    <property type="match status" value="1"/>
</dbReference>
<dbReference type="SMART" id="SM00478">
    <property type="entry name" value="ENDO3c"/>
    <property type="match status" value="1"/>
</dbReference>
<sequence>MRASRSSGDDGARVSMRFDDKETRELHDELLAWYQRVKRDLPWRRTRDPYEIWVSEVMLQQTRVETVKGYYDAFLSRFPTVEALASAPQDDVLAAWSGLGYYARARSLHRAAKEVVELHGGRLPANSRDLSSLPGFGPYTVAAVGSIAFGLDLAAVDGNVARVFTRWTCREGDPRTPKALAELRALGAELLPHGRAGDWNQALMELGASLCGPGSPDCASCPVERLCRAKQEGRQDELPPRRRAKARPMLRLAAALARRGDELLLAKRPDSGLFASLWELPGVEVEEGGDERALLHRSIEAMAPGARVAAGPKAVVAQTLTHRELTIAVYEVEVPPGVELRVGEPYLELRFSSPGESPPGGLSSATKKALAAALGERNAKRSLEG</sequence>
<evidence type="ECO:0000256" key="11">
    <source>
        <dbReference type="ARBA" id="ARBA00023014"/>
    </source>
</evidence>
<comment type="cofactor">
    <cofactor evidence="14">
        <name>[4Fe-4S] cluster</name>
        <dbReference type="ChEBI" id="CHEBI:49883"/>
    </cofactor>
    <text evidence="14">Binds 1 [4Fe-4S] cluster.</text>
</comment>
<dbReference type="CDD" id="cd00056">
    <property type="entry name" value="ENDO3c"/>
    <property type="match status" value="1"/>
</dbReference>
<dbReference type="InterPro" id="IPR044298">
    <property type="entry name" value="MIG/MutY"/>
</dbReference>
<dbReference type="Gene3D" id="3.90.79.10">
    <property type="entry name" value="Nucleoside Triphosphate Pyrophosphohydrolase"/>
    <property type="match status" value="1"/>
</dbReference>
<dbReference type="GO" id="GO:0006284">
    <property type="term" value="P:base-excision repair"/>
    <property type="evidence" value="ECO:0007669"/>
    <property type="project" value="UniProtKB-UniRule"/>
</dbReference>
<keyword evidence="10 14" id="KW-0408">Iron</keyword>
<evidence type="ECO:0000256" key="10">
    <source>
        <dbReference type="ARBA" id="ARBA00023004"/>
    </source>
</evidence>
<dbReference type="CDD" id="cd03431">
    <property type="entry name" value="NUDIX_DNA_Glycosylase_C-MutY"/>
    <property type="match status" value="1"/>
</dbReference>
<comment type="similarity">
    <text evidence="3 14">Belongs to the Nth/MutY family.</text>
</comment>
<keyword evidence="8 14" id="KW-0227">DNA damage</keyword>
<dbReference type="NCBIfam" id="TIGR01084">
    <property type="entry name" value="mutY"/>
    <property type="match status" value="1"/>
</dbReference>
<feature type="domain" description="HhH-GPD" evidence="16">
    <location>
        <begin position="58"/>
        <end position="209"/>
    </location>
</feature>
<reference evidence="17 18" key="1">
    <citation type="submission" date="2015-08" db="EMBL/GenBank/DDBJ databases">
        <authorList>
            <person name="Babu N.S."/>
            <person name="Beckwith C.J."/>
            <person name="Beseler K.G."/>
            <person name="Brison A."/>
            <person name="Carone J.V."/>
            <person name="Caskin T.P."/>
            <person name="Diamond M."/>
            <person name="Durham M.E."/>
            <person name="Foxe J.M."/>
            <person name="Go M."/>
            <person name="Henderson B.A."/>
            <person name="Jones I.B."/>
            <person name="McGettigan J.A."/>
            <person name="Micheletti S.J."/>
            <person name="Nasrallah M.E."/>
            <person name="Ortiz D."/>
            <person name="Piller C.R."/>
            <person name="Privatt S.R."/>
            <person name="Schneider S.L."/>
            <person name="Sharp S."/>
            <person name="Smith T.C."/>
            <person name="Stanton J.D."/>
            <person name="Ullery H.E."/>
            <person name="Wilson R.J."/>
            <person name="Serrano M.G."/>
            <person name="Buck G."/>
            <person name="Lee V."/>
            <person name="Wang Y."/>
            <person name="Carvalho R."/>
            <person name="Voegtly L."/>
            <person name="Shi R."/>
            <person name="Duckworth R."/>
            <person name="Johnson A."/>
            <person name="Loviza R."/>
            <person name="Walstead R."/>
            <person name="Shah Z."/>
            <person name="Kiflezghi M."/>
            <person name="Wade K."/>
            <person name="Ball S.L."/>
            <person name="Bradley K.W."/>
            <person name="Asai D.J."/>
            <person name="Bowman C.A."/>
            <person name="Russell D.A."/>
            <person name="Pope W.H."/>
            <person name="Jacobs-Sera D."/>
            <person name="Hendrix R.W."/>
            <person name="Hatfull G.F."/>
        </authorList>
    </citation>
    <scope>NUCLEOTIDE SEQUENCE [LARGE SCALE GENOMIC DNA]</scope>
    <source>
        <strain evidence="17 18">DSM 27710</strain>
    </source>
</reference>
<dbReference type="Gene3D" id="1.10.340.30">
    <property type="entry name" value="Hypothetical protein, domain 2"/>
    <property type="match status" value="1"/>
</dbReference>
<evidence type="ECO:0000256" key="7">
    <source>
        <dbReference type="ARBA" id="ARBA00022723"/>
    </source>
</evidence>
<evidence type="ECO:0000256" key="6">
    <source>
        <dbReference type="ARBA" id="ARBA00022485"/>
    </source>
</evidence>
<dbReference type="SUPFAM" id="SSF48150">
    <property type="entry name" value="DNA-glycosylase"/>
    <property type="match status" value="1"/>
</dbReference>
<keyword evidence="18" id="KW-1185">Reference proteome</keyword>
<evidence type="ECO:0000256" key="4">
    <source>
        <dbReference type="ARBA" id="ARBA00012045"/>
    </source>
</evidence>
<organism evidence="17 18">
    <name type="scientific">Vulgatibacter incomptus</name>
    <dbReference type="NCBI Taxonomy" id="1391653"/>
    <lineage>
        <taxon>Bacteria</taxon>
        <taxon>Pseudomonadati</taxon>
        <taxon>Myxococcota</taxon>
        <taxon>Myxococcia</taxon>
        <taxon>Myxococcales</taxon>
        <taxon>Cystobacterineae</taxon>
        <taxon>Vulgatibacteraceae</taxon>
        <taxon>Vulgatibacter</taxon>
    </lineage>
</organism>
<evidence type="ECO:0000256" key="8">
    <source>
        <dbReference type="ARBA" id="ARBA00022763"/>
    </source>
</evidence>
<dbReference type="EC" id="3.2.2.31" evidence="4 14"/>
<dbReference type="InterPro" id="IPR005760">
    <property type="entry name" value="A/G_AdeGlyc_MutY"/>
</dbReference>
<keyword evidence="13 14" id="KW-0326">Glycosidase</keyword>
<dbReference type="GO" id="GO:0006298">
    <property type="term" value="P:mismatch repair"/>
    <property type="evidence" value="ECO:0007669"/>
    <property type="project" value="TreeGrafter"/>
</dbReference>
<dbReference type="InterPro" id="IPR023170">
    <property type="entry name" value="HhH_base_excis_C"/>
</dbReference>
<dbReference type="Pfam" id="PF14815">
    <property type="entry name" value="NUDIX_4"/>
    <property type="match status" value="1"/>
</dbReference>
<keyword evidence="7" id="KW-0479">Metal-binding</keyword>
<dbReference type="EMBL" id="CP012332">
    <property type="protein sequence ID" value="AKU92173.1"/>
    <property type="molecule type" value="Genomic_DNA"/>
</dbReference>
<dbReference type="InterPro" id="IPR011257">
    <property type="entry name" value="DNA_glycosylase"/>
</dbReference>
<evidence type="ECO:0000313" key="18">
    <source>
        <dbReference type="Proteomes" id="UP000055590"/>
    </source>
</evidence>
<dbReference type="GO" id="GO:0035485">
    <property type="term" value="F:adenine/guanine mispair binding"/>
    <property type="evidence" value="ECO:0007669"/>
    <property type="project" value="TreeGrafter"/>
</dbReference>
<comment type="catalytic activity">
    <reaction evidence="1 14">
        <text>Hydrolyzes free adenine bases from 7,8-dihydro-8-oxoguanine:adenine mismatched double-stranded DNA, leaving an apurinic site.</text>
        <dbReference type="EC" id="3.2.2.31"/>
    </reaction>
</comment>
<name>A0A0K1PF62_9BACT</name>
<evidence type="ECO:0000259" key="16">
    <source>
        <dbReference type="SMART" id="SM00478"/>
    </source>
</evidence>